<evidence type="ECO:0000256" key="1">
    <source>
        <dbReference type="SAM" id="Phobius"/>
    </source>
</evidence>
<evidence type="ECO:0000313" key="3">
    <source>
        <dbReference type="Proteomes" id="UP000001514"/>
    </source>
</evidence>
<dbReference type="Proteomes" id="UP000001514">
    <property type="component" value="Unassembled WGS sequence"/>
</dbReference>
<gene>
    <name evidence="2" type="ORF">SELMODRAFT_425047</name>
</gene>
<feature type="transmembrane region" description="Helical" evidence="1">
    <location>
        <begin position="423"/>
        <end position="442"/>
    </location>
</feature>
<keyword evidence="1" id="KW-1133">Transmembrane helix</keyword>
<evidence type="ECO:0000313" key="2">
    <source>
        <dbReference type="EMBL" id="EFJ12918.1"/>
    </source>
</evidence>
<dbReference type="InParanoid" id="D8SRV2"/>
<organism evidence="3">
    <name type="scientific">Selaginella moellendorffii</name>
    <name type="common">Spikemoss</name>
    <dbReference type="NCBI Taxonomy" id="88036"/>
    <lineage>
        <taxon>Eukaryota</taxon>
        <taxon>Viridiplantae</taxon>
        <taxon>Streptophyta</taxon>
        <taxon>Embryophyta</taxon>
        <taxon>Tracheophyta</taxon>
        <taxon>Lycopodiopsida</taxon>
        <taxon>Selaginellales</taxon>
        <taxon>Selaginellaceae</taxon>
        <taxon>Selaginella</taxon>
    </lineage>
</organism>
<dbReference type="KEGG" id="smo:SELMODRAFT_425047"/>
<keyword evidence="1" id="KW-0472">Membrane</keyword>
<accession>D8SRV2</accession>
<dbReference type="HOGENOM" id="CLU_040864_0_0_1"/>
<protein>
    <submittedName>
        <fullName evidence="2">Uncharacterized protein</fullName>
    </submittedName>
</protein>
<dbReference type="Gramene" id="EFJ12918">
    <property type="protein sequence ID" value="EFJ12918"/>
    <property type="gene ID" value="SELMODRAFT_425047"/>
</dbReference>
<keyword evidence="1" id="KW-0812">Transmembrane</keyword>
<feature type="transmembrane region" description="Helical" evidence="1">
    <location>
        <begin position="380"/>
        <end position="402"/>
    </location>
</feature>
<name>D8SRV2_SELML</name>
<dbReference type="AlphaFoldDB" id="D8SRV2"/>
<keyword evidence="3" id="KW-1185">Reference proteome</keyword>
<dbReference type="EMBL" id="GL377636">
    <property type="protein sequence ID" value="EFJ12918.1"/>
    <property type="molecule type" value="Genomic_DNA"/>
</dbReference>
<reference evidence="2 3" key="1">
    <citation type="journal article" date="2011" name="Science">
        <title>The Selaginella genome identifies genetic changes associated with the evolution of vascular plants.</title>
        <authorList>
            <person name="Banks J.A."/>
            <person name="Nishiyama T."/>
            <person name="Hasebe M."/>
            <person name="Bowman J.L."/>
            <person name="Gribskov M."/>
            <person name="dePamphilis C."/>
            <person name="Albert V.A."/>
            <person name="Aono N."/>
            <person name="Aoyama T."/>
            <person name="Ambrose B.A."/>
            <person name="Ashton N.W."/>
            <person name="Axtell M.J."/>
            <person name="Barker E."/>
            <person name="Barker M.S."/>
            <person name="Bennetzen J.L."/>
            <person name="Bonawitz N.D."/>
            <person name="Chapple C."/>
            <person name="Cheng C."/>
            <person name="Correa L.G."/>
            <person name="Dacre M."/>
            <person name="DeBarry J."/>
            <person name="Dreyer I."/>
            <person name="Elias M."/>
            <person name="Engstrom E.M."/>
            <person name="Estelle M."/>
            <person name="Feng L."/>
            <person name="Finet C."/>
            <person name="Floyd S.K."/>
            <person name="Frommer W.B."/>
            <person name="Fujita T."/>
            <person name="Gramzow L."/>
            <person name="Gutensohn M."/>
            <person name="Harholt J."/>
            <person name="Hattori M."/>
            <person name="Heyl A."/>
            <person name="Hirai T."/>
            <person name="Hiwatashi Y."/>
            <person name="Ishikawa M."/>
            <person name="Iwata M."/>
            <person name="Karol K.G."/>
            <person name="Koehler B."/>
            <person name="Kolukisaoglu U."/>
            <person name="Kubo M."/>
            <person name="Kurata T."/>
            <person name="Lalonde S."/>
            <person name="Li K."/>
            <person name="Li Y."/>
            <person name="Litt A."/>
            <person name="Lyons E."/>
            <person name="Manning G."/>
            <person name="Maruyama T."/>
            <person name="Michael T.P."/>
            <person name="Mikami K."/>
            <person name="Miyazaki S."/>
            <person name="Morinaga S."/>
            <person name="Murata T."/>
            <person name="Mueller-Roeber B."/>
            <person name="Nelson D.R."/>
            <person name="Obara M."/>
            <person name="Oguri Y."/>
            <person name="Olmstead R.G."/>
            <person name="Onodera N."/>
            <person name="Petersen B.L."/>
            <person name="Pils B."/>
            <person name="Prigge M."/>
            <person name="Rensing S.A."/>
            <person name="Riano-Pachon D.M."/>
            <person name="Roberts A.W."/>
            <person name="Sato Y."/>
            <person name="Scheller H.V."/>
            <person name="Schulz B."/>
            <person name="Schulz C."/>
            <person name="Shakirov E.V."/>
            <person name="Shibagaki N."/>
            <person name="Shinohara N."/>
            <person name="Shippen D.E."/>
            <person name="Soerensen I."/>
            <person name="Sotooka R."/>
            <person name="Sugimoto N."/>
            <person name="Sugita M."/>
            <person name="Sumikawa N."/>
            <person name="Tanurdzic M."/>
            <person name="Theissen G."/>
            <person name="Ulvskov P."/>
            <person name="Wakazuki S."/>
            <person name="Weng J.K."/>
            <person name="Willats W.W."/>
            <person name="Wipf D."/>
            <person name="Wolf P.G."/>
            <person name="Yang L."/>
            <person name="Zimmer A.D."/>
            <person name="Zhu Q."/>
            <person name="Mitros T."/>
            <person name="Hellsten U."/>
            <person name="Loque D."/>
            <person name="Otillar R."/>
            <person name="Salamov A."/>
            <person name="Schmutz J."/>
            <person name="Shapiro H."/>
            <person name="Lindquist E."/>
            <person name="Lucas S."/>
            <person name="Rokhsar D."/>
            <person name="Grigoriev I.V."/>
        </authorList>
    </citation>
    <scope>NUCLEOTIDE SEQUENCE [LARGE SCALE GENOMIC DNA]</scope>
</reference>
<feature type="transmembrane region" description="Helical" evidence="1">
    <location>
        <begin position="487"/>
        <end position="506"/>
    </location>
</feature>
<sequence length="575" mass="63914">MSPILRSSCPSYFDVGLEQNRAAAPVTIDTNAALRYKMSPGHEVVRTSETLHRLILLISRAMLRRQGRATSIEARRLPQSEVVAKLQILSLLLPYCTTAILSMNGDSSHKSNWWQFLPYLQSSSEQAFLGYLVSSFSGRNLTAEVAEKGGLFSTRNSSLIEHESEETIKSLGTIKITMWALGFVCLDDVGAGTCVKFTPVVIRAIPGTTKYGFFSLWEEQDGILSNTVGSKVLTLPNWNTHIERLSGMTLRSIDLNHANATGLGFCKGMELDPQTFNRSIVVLRGTRDLDPSTNFRVKTAPEVAGFDMSKQVVFARRPSRNLCLLGVDNSSSSNSISSSVDLRTTTTLVDILGSFMAHVKNSYIQAQNSALDLNHPASDFWVAAVALPSAFIAVVAAAVPFINLQLKLFRNLTRFQRWKTMMLCVSNSILSVASYSAVIAVTPAEIQRQRKFATWGLLADQVPITRRGLQVLVVVKAESVYKSGSLVLAWCSTAFLVPLVAWMTFYRCKQVFSRRRLLKASGTPEDERILDLQAIEMSTVEQQRLERKLEAIRSLERRVNQLQSIRIYKRAKSLS</sequence>
<proteinExistence type="predicted"/>